<feature type="repeat" description="TPR" evidence="1">
    <location>
        <begin position="513"/>
        <end position="546"/>
    </location>
</feature>
<dbReference type="Pfam" id="PF13414">
    <property type="entry name" value="TPR_11"/>
    <property type="match status" value="3"/>
</dbReference>
<dbReference type="SMART" id="SM00028">
    <property type="entry name" value="TPR"/>
    <property type="match status" value="10"/>
</dbReference>
<keyword evidence="2" id="KW-0812">Transmembrane</keyword>
<dbReference type="KEGG" id="bcai:K788_0001815"/>
<feature type="repeat" description="TPR" evidence="1">
    <location>
        <begin position="411"/>
        <end position="444"/>
    </location>
</feature>
<gene>
    <name evidence="3" type="ORF">K788_0001815</name>
</gene>
<organism evidence="3 4">
    <name type="scientific">Paraburkholderia caribensis MBA4</name>
    <dbReference type="NCBI Taxonomy" id="1323664"/>
    <lineage>
        <taxon>Bacteria</taxon>
        <taxon>Pseudomonadati</taxon>
        <taxon>Pseudomonadota</taxon>
        <taxon>Betaproteobacteria</taxon>
        <taxon>Burkholderiales</taxon>
        <taxon>Burkholderiaceae</taxon>
        <taxon>Paraburkholderia</taxon>
    </lineage>
</organism>
<feature type="repeat" description="TPR" evidence="1">
    <location>
        <begin position="479"/>
        <end position="512"/>
    </location>
</feature>
<accession>A0A0P0RQZ2</accession>
<dbReference type="Gene3D" id="1.25.40.10">
    <property type="entry name" value="Tetratricopeptide repeat domain"/>
    <property type="match status" value="4"/>
</dbReference>
<feature type="repeat" description="TPR" evidence="1">
    <location>
        <begin position="547"/>
        <end position="580"/>
    </location>
</feature>
<dbReference type="Proteomes" id="UP000019146">
    <property type="component" value="Plasmid unnamed"/>
</dbReference>
<feature type="repeat" description="TPR" evidence="1">
    <location>
        <begin position="615"/>
        <end position="648"/>
    </location>
</feature>
<feature type="transmembrane region" description="Helical" evidence="2">
    <location>
        <begin position="100"/>
        <end position="125"/>
    </location>
</feature>
<evidence type="ECO:0000313" key="4">
    <source>
        <dbReference type="Proteomes" id="UP000019146"/>
    </source>
</evidence>
<dbReference type="Pfam" id="PF13181">
    <property type="entry name" value="TPR_8"/>
    <property type="match status" value="1"/>
</dbReference>
<evidence type="ECO:0000313" key="3">
    <source>
        <dbReference type="EMBL" id="ALL71385.1"/>
    </source>
</evidence>
<feature type="repeat" description="TPR" evidence="1">
    <location>
        <begin position="343"/>
        <end position="376"/>
    </location>
</feature>
<dbReference type="GO" id="GO:0016757">
    <property type="term" value="F:glycosyltransferase activity"/>
    <property type="evidence" value="ECO:0007669"/>
    <property type="project" value="TreeGrafter"/>
</dbReference>
<keyword evidence="2" id="KW-0472">Membrane</keyword>
<keyword evidence="3" id="KW-0614">Plasmid</keyword>
<dbReference type="PROSITE" id="PS50293">
    <property type="entry name" value="TPR_REGION"/>
    <property type="match status" value="3"/>
</dbReference>
<geneLocation type="plasmid" evidence="4"/>
<dbReference type="GO" id="GO:0006493">
    <property type="term" value="P:protein O-linked glycosylation"/>
    <property type="evidence" value="ECO:0007669"/>
    <property type="project" value="TreeGrafter"/>
</dbReference>
<keyword evidence="2" id="KW-1133">Transmembrane helix</keyword>
<dbReference type="AlphaFoldDB" id="A0A0P0RQZ2"/>
<dbReference type="EMBL" id="CP012748">
    <property type="protein sequence ID" value="ALL71385.1"/>
    <property type="molecule type" value="Genomic_DNA"/>
</dbReference>
<sequence>MRRTSGPVETTSSGTSLGCSSRPFVFSLTVALPRTPHLPAIGTTGRLLPLRQMRSCGVADEKDTIAPITAQKDAAAPSPGATGSAAWLDWRRLVHLTNRAITAATLFSSLGFVALIVGLTVAATLRANSIDLQTIPVPKTLADDGFSESVATQRLRDAINEIHHRTSARVAKTTLVLRQAPLDIAIPKAGLSVESMASWLRGMLPNTWQHDVTGEFTQSGDALSLRLRVNGNVVFSDSANGPDAVSALIDKGALKLVEVIEPFVAAFSLFYDDDLHADSIADHIIATFPSDDETVAMAHSLKGSIAGRRFHARASDDYRGRQDDLAEAMAEFRQAIRLARNYPEAHLGLGNILVDLGKQEEALAEYREAIRLDSNYATPHTNLGLMLSNHGKEDDAIAEYRTAIRLDRKRSEPHHYLGNILHKRGEDAEAVAEYREAIQLDPKDAGPHVGLGYVWETQGKLDMAMAEFREAIRLDRNNADAHNGLGNVLRTRGEPDEAVAEHRAAIQLDPKLAAPHVGLGNVWYDRGKDEDAVAEYREAIRLDPKLAELHHNIGLVWTKLGKLDEAEAEFRAAIQFNPKLAQPHNGLGIVVEKQGRHDEAAAEYRAAISLDPRLEEVRFNLGRLLRRLGRNDEAVAEFREAIRLNPKDAESHHILSGIYRDQGKADEALAEYDAAIRLDPMRQLPGTPTR</sequence>
<dbReference type="PROSITE" id="PS50005">
    <property type="entry name" value="TPR"/>
    <property type="match status" value="10"/>
</dbReference>
<reference evidence="3 4" key="1">
    <citation type="journal article" date="2014" name="Genome Announc.">
        <title>Draft Genome Sequence of the Haloacid-Degrading Burkholderia caribensis Strain MBA4.</title>
        <authorList>
            <person name="Pan Y."/>
            <person name="Kong K.F."/>
            <person name="Tsang J.S."/>
        </authorList>
    </citation>
    <scope>NUCLEOTIDE SEQUENCE [LARGE SCALE GENOMIC DNA]</scope>
    <source>
        <strain evidence="3 4">MBA4</strain>
        <plasmid evidence="4">Plasmid</plasmid>
    </source>
</reference>
<name>A0A0P0RQZ2_9BURK</name>
<protein>
    <submittedName>
        <fullName evidence="3">TPR repeat protein</fullName>
    </submittedName>
</protein>
<dbReference type="SUPFAM" id="SSF48452">
    <property type="entry name" value="TPR-like"/>
    <property type="match status" value="2"/>
</dbReference>
<dbReference type="InterPro" id="IPR011990">
    <property type="entry name" value="TPR-like_helical_dom_sf"/>
</dbReference>
<proteinExistence type="predicted"/>
<evidence type="ECO:0000256" key="1">
    <source>
        <dbReference type="PROSITE-ProRule" id="PRU00339"/>
    </source>
</evidence>
<feature type="repeat" description="TPR" evidence="1">
    <location>
        <begin position="377"/>
        <end position="410"/>
    </location>
</feature>
<dbReference type="InterPro" id="IPR019734">
    <property type="entry name" value="TPR_rpt"/>
</dbReference>
<dbReference type="PANTHER" id="PTHR44998">
    <property type="match status" value="1"/>
</dbReference>
<feature type="repeat" description="TPR" evidence="1">
    <location>
        <begin position="581"/>
        <end position="614"/>
    </location>
</feature>
<dbReference type="PANTHER" id="PTHR44998:SF1">
    <property type="entry name" value="UDP-N-ACETYLGLUCOSAMINE--PEPTIDE N-ACETYLGLUCOSAMINYLTRANSFERASE 110 KDA SUBUNIT"/>
    <property type="match status" value="1"/>
</dbReference>
<keyword evidence="1" id="KW-0802">TPR repeat</keyword>
<evidence type="ECO:0000256" key="2">
    <source>
        <dbReference type="SAM" id="Phobius"/>
    </source>
</evidence>
<dbReference type="Pfam" id="PF13432">
    <property type="entry name" value="TPR_16"/>
    <property type="match status" value="1"/>
</dbReference>
<feature type="repeat" description="TPR" evidence="1">
    <location>
        <begin position="445"/>
        <end position="478"/>
    </location>
</feature>
<feature type="repeat" description="TPR" evidence="1">
    <location>
        <begin position="649"/>
        <end position="682"/>
    </location>
</feature>